<dbReference type="Proteomes" id="UP000836841">
    <property type="component" value="Chromosome 2"/>
</dbReference>
<gene>
    <name evidence="2" type="ORF">TAV2_LOCUS5903</name>
</gene>
<evidence type="ECO:0000256" key="1">
    <source>
        <dbReference type="SAM" id="MobiDB-lite"/>
    </source>
</evidence>
<name>A0AAU9RQ46_THLAR</name>
<sequence length="115" mass="13464">MGEDFDGWTWFVEDAFLVHSPDEEEPWIRPPYITKTEKDEPWLTTDEEIDLMNEQINKSLDPADKLIKMFQARVLYSFFYEHEYVFCRPKPNQEVSSGADSVGDAEASAKKPRLE</sequence>
<protein>
    <submittedName>
        <fullName evidence="2">Uncharacterized protein</fullName>
    </submittedName>
</protein>
<dbReference type="EMBL" id="OU466858">
    <property type="protein sequence ID" value="CAH2048119.1"/>
    <property type="molecule type" value="Genomic_DNA"/>
</dbReference>
<proteinExistence type="predicted"/>
<keyword evidence="3" id="KW-1185">Reference proteome</keyword>
<feature type="region of interest" description="Disordered" evidence="1">
    <location>
        <begin position="93"/>
        <end position="115"/>
    </location>
</feature>
<evidence type="ECO:0000313" key="3">
    <source>
        <dbReference type="Proteomes" id="UP000836841"/>
    </source>
</evidence>
<evidence type="ECO:0000313" key="2">
    <source>
        <dbReference type="EMBL" id="CAH2048119.1"/>
    </source>
</evidence>
<accession>A0AAU9RQ46</accession>
<reference evidence="2 3" key="1">
    <citation type="submission" date="2022-03" db="EMBL/GenBank/DDBJ databases">
        <authorList>
            <person name="Nunn A."/>
            <person name="Chopra R."/>
            <person name="Nunn A."/>
            <person name="Contreras Garrido A."/>
        </authorList>
    </citation>
    <scope>NUCLEOTIDE SEQUENCE [LARGE SCALE GENOMIC DNA]</scope>
</reference>
<dbReference type="AlphaFoldDB" id="A0AAU9RQ46"/>
<organism evidence="2 3">
    <name type="scientific">Thlaspi arvense</name>
    <name type="common">Field penny-cress</name>
    <dbReference type="NCBI Taxonomy" id="13288"/>
    <lineage>
        <taxon>Eukaryota</taxon>
        <taxon>Viridiplantae</taxon>
        <taxon>Streptophyta</taxon>
        <taxon>Embryophyta</taxon>
        <taxon>Tracheophyta</taxon>
        <taxon>Spermatophyta</taxon>
        <taxon>Magnoliopsida</taxon>
        <taxon>eudicotyledons</taxon>
        <taxon>Gunneridae</taxon>
        <taxon>Pentapetalae</taxon>
        <taxon>rosids</taxon>
        <taxon>malvids</taxon>
        <taxon>Brassicales</taxon>
        <taxon>Brassicaceae</taxon>
        <taxon>Thlaspideae</taxon>
        <taxon>Thlaspi</taxon>
    </lineage>
</organism>